<dbReference type="SUPFAM" id="SSF56042">
    <property type="entry name" value="PurM C-terminal domain-like"/>
    <property type="match status" value="1"/>
</dbReference>
<dbReference type="Gene3D" id="3.30.1330.10">
    <property type="entry name" value="PurM-like, N-terminal domain"/>
    <property type="match status" value="1"/>
</dbReference>
<dbReference type="InterPro" id="IPR016188">
    <property type="entry name" value="PurM-like_N"/>
</dbReference>
<keyword evidence="2" id="KW-0067">ATP-binding</keyword>
<comment type="miscellaneous">
    <text evidence="2">Reaction mechanism of ThiL seems to utilize a direct, inline transfer of the gamma-phosphate of ATP to TMP rather than a phosphorylated enzyme intermediate.</text>
</comment>
<feature type="binding site" evidence="2">
    <location>
        <position position="75"/>
    </location>
    <ligand>
        <name>Mg(2+)</name>
        <dbReference type="ChEBI" id="CHEBI:18420"/>
        <label>3</label>
    </ligand>
</feature>
<feature type="binding site" evidence="2">
    <location>
        <position position="30"/>
    </location>
    <ligand>
        <name>Mg(2+)</name>
        <dbReference type="ChEBI" id="CHEBI:18420"/>
        <label>4</label>
    </ligand>
</feature>
<feature type="region of interest" description="Disordered" evidence="3">
    <location>
        <begin position="331"/>
        <end position="352"/>
    </location>
</feature>
<feature type="domain" description="PurM-like N-terminal" evidence="4">
    <location>
        <begin position="29"/>
        <end position="141"/>
    </location>
</feature>
<dbReference type="RefSeq" id="WP_192533821.1">
    <property type="nucleotide sequence ID" value="NZ_JACZHT010000002.1"/>
</dbReference>
<comment type="caution">
    <text evidence="2">Lacks conserved residue(s) required for the propagation of feature annotation.</text>
</comment>
<dbReference type="UniPathway" id="UPA00060">
    <property type="reaction ID" value="UER00142"/>
</dbReference>
<feature type="binding site" evidence="2">
    <location>
        <position position="54"/>
    </location>
    <ligand>
        <name>substrate</name>
    </ligand>
</feature>
<name>A0A8J6YL98_9PROT</name>
<evidence type="ECO:0000256" key="3">
    <source>
        <dbReference type="SAM" id="MobiDB-lite"/>
    </source>
</evidence>
<feature type="binding site" evidence="2">
    <location>
        <position position="220"/>
    </location>
    <ligand>
        <name>Mg(2+)</name>
        <dbReference type="ChEBI" id="CHEBI:18420"/>
        <label>5</label>
    </ligand>
</feature>
<comment type="catalytic activity">
    <reaction evidence="2">
        <text>thiamine phosphate + ATP = thiamine diphosphate + ADP</text>
        <dbReference type="Rhea" id="RHEA:15913"/>
        <dbReference type="ChEBI" id="CHEBI:30616"/>
        <dbReference type="ChEBI" id="CHEBI:37575"/>
        <dbReference type="ChEBI" id="CHEBI:58937"/>
        <dbReference type="ChEBI" id="CHEBI:456216"/>
        <dbReference type="EC" id="2.7.4.16"/>
    </reaction>
</comment>
<dbReference type="GO" id="GO:0009030">
    <property type="term" value="F:thiamine-phosphate kinase activity"/>
    <property type="evidence" value="ECO:0007669"/>
    <property type="project" value="UniProtKB-UniRule"/>
</dbReference>
<dbReference type="InterPro" id="IPR036676">
    <property type="entry name" value="PurM-like_C_sf"/>
</dbReference>
<dbReference type="GO" id="GO:0005524">
    <property type="term" value="F:ATP binding"/>
    <property type="evidence" value="ECO:0007669"/>
    <property type="project" value="UniProtKB-UniRule"/>
</dbReference>
<evidence type="ECO:0000256" key="2">
    <source>
        <dbReference type="HAMAP-Rule" id="MF_02128"/>
    </source>
</evidence>
<dbReference type="Gene3D" id="3.90.650.10">
    <property type="entry name" value="PurM-like C-terminal domain"/>
    <property type="match status" value="1"/>
</dbReference>
<dbReference type="SUPFAM" id="SSF55326">
    <property type="entry name" value="PurM N-terminal domain-like"/>
    <property type="match status" value="1"/>
</dbReference>
<feature type="binding site" evidence="2">
    <location>
        <position position="47"/>
    </location>
    <ligand>
        <name>Mg(2+)</name>
        <dbReference type="ChEBI" id="CHEBI:18420"/>
        <label>1</label>
    </ligand>
</feature>
<feature type="binding site" evidence="2">
    <location>
        <position position="45"/>
    </location>
    <ligand>
        <name>Mg(2+)</name>
        <dbReference type="ChEBI" id="CHEBI:18420"/>
        <label>4</label>
    </ligand>
</feature>
<comment type="similarity">
    <text evidence="2">Belongs to the thiamine-monophosphate kinase family.</text>
</comment>
<dbReference type="Pfam" id="PF00586">
    <property type="entry name" value="AIRS"/>
    <property type="match status" value="1"/>
</dbReference>
<protein>
    <recommendedName>
        <fullName evidence="2">Thiamine-monophosphate kinase</fullName>
        <shortName evidence="2">TMP kinase</shortName>
        <shortName evidence="2">Thiamine-phosphate kinase</shortName>
        <ecNumber evidence="2">2.7.4.16</ecNumber>
    </recommendedName>
</protein>
<dbReference type="CDD" id="cd02194">
    <property type="entry name" value="ThiL"/>
    <property type="match status" value="1"/>
</dbReference>
<dbReference type="Proteomes" id="UP000631034">
    <property type="component" value="Unassembled WGS sequence"/>
</dbReference>
<feature type="binding site" evidence="2">
    <location>
        <position position="75"/>
    </location>
    <ligand>
        <name>Mg(2+)</name>
        <dbReference type="ChEBI" id="CHEBI:18420"/>
        <label>4</label>
    </ligand>
</feature>
<evidence type="ECO:0000256" key="1">
    <source>
        <dbReference type="ARBA" id="ARBA00022977"/>
    </source>
</evidence>
<keyword evidence="2" id="KW-0479">Metal-binding</keyword>
<accession>A0A8J6YL98</accession>
<dbReference type="GO" id="GO:0000287">
    <property type="term" value="F:magnesium ion binding"/>
    <property type="evidence" value="ECO:0007669"/>
    <property type="project" value="UniProtKB-UniRule"/>
</dbReference>
<comment type="caution">
    <text evidence="6">The sequence shown here is derived from an EMBL/GenBank/DDBJ whole genome shotgun (WGS) entry which is preliminary data.</text>
</comment>
<dbReference type="NCBIfam" id="TIGR01379">
    <property type="entry name" value="thiL"/>
    <property type="match status" value="1"/>
</dbReference>
<feature type="binding site" evidence="2">
    <location>
        <position position="217"/>
    </location>
    <ligand>
        <name>Mg(2+)</name>
        <dbReference type="ChEBI" id="CHEBI:18420"/>
        <label>3</label>
    </ligand>
</feature>
<gene>
    <name evidence="2 6" type="primary">thiL</name>
    <name evidence="6" type="ORF">IHV25_04025</name>
</gene>
<feature type="binding site" evidence="2">
    <location>
        <position position="269"/>
    </location>
    <ligand>
        <name>substrate</name>
    </ligand>
</feature>
<keyword evidence="2 6" id="KW-0808">Transferase</keyword>
<organism evidence="6 7">
    <name type="scientific">Phaeovibrio sulfidiphilus</name>
    <dbReference type="NCBI Taxonomy" id="1220600"/>
    <lineage>
        <taxon>Bacteria</taxon>
        <taxon>Pseudomonadati</taxon>
        <taxon>Pseudomonadota</taxon>
        <taxon>Alphaproteobacteria</taxon>
        <taxon>Rhodospirillales</taxon>
        <taxon>Rhodospirillaceae</taxon>
        <taxon>Phaeovibrio</taxon>
    </lineage>
</organism>
<evidence type="ECO:0000313" key="6">
    <source>
        <dbReference type="EMBL" id="MBE1236820.1"/>
    </source>
</evidence>
<feature type="binding site" evidence="2">
    <location>
        <position position="123"/>
    </location>
    <ligand>
        <name>Mg(2+)</name>
        <dbReference type="ChEBI" id="CHEBI:18420"/>
        <label>1</label>
    </ligand>
</feature>
<reference evidence="6" key="1">
    <citation type="submission" date="2020-10" db="EMBL/GenBank/DDBJ databases">
        <title>Genome sequence of the unusual species of purple photosynthetic bacteria, Phaeovibrio sulfidiphilus DSM 23193, type strain.</title>
        <authorList>
            <person name="Kyndt J.A."/>
            <person name="Meyer T.E."/>
        </authorList>
    </citation>
    <scope>NUCLEOTIDE SEQUENCE</scope>
    <source>
        <strain evidence="6">DSM 23193</strain>
    </source>
</reference>
<dbReference type="EC" id="2.7.4.16" evidence="2"/>
<feature type="compositionally biased region" description="Gly residues" evidence="3">
    <location>
        <begin position="332"/>
        <end position="343"/>
    </location>
</feature>
<keyword evidence="2" id="KW-0460">Magnesium</keyword>
<dbReference type="GO" id="GO:0009228">
    <property type="term" value="P:thiamine biosynthetic process"/>
    <property type="evidence" value="ECO:0007669"/>
    <property type="project" value="UniProtKB-KW"/>
</dbReference>
<dbReference type="InterPro" id="IPR006283">
    <property type="entry name" value="ThiL-like"/>
</dbReference>
<dbReference type="InterPro" id="IPR010918">
    <property type="entry name" value="PurM-like_C_dom"/>
</dbReference>
<keyword evidence="2" id="KW-0547">Nucleotide-binding</keyword>
<evidence type="ECO:0000259" key="5">
    <source>
        <dbReference type="Pfam" id="PF02769"/>
    </source>
</evidence>
<dbReference type="EMBL" id="JACZHT010000002">
    <property type="protein sequence ID" value="MBE1236820.1"/>
    <property type="molecule type" value="Genomic_DNA"/>
</dbReference>
<evidence type="ECO:0000259" key="4">
    <source>
        <dbReference type="Pfam" id="PF00586"/>
    </source>
</evidence>
<feature type="binding site" evidence="2">
    <location>
        <position position="75"/>
    </location>
    <ligand>
        <name>Mg(2+)</name>
        <dbReference type="ChEBI" id="CHEBI:18420"/>
        <label>2</label>
    </ligand>
</feature>
<keyword evidence="1 2" id="KW-0784">Thiamine biosynthesis</keyword>
<dbReference type="HAMAP" id="MF_02128">
    <property type="entry name" value="TMP_kinase"/>
    <property type="match status" value="1"/>
</dbReference>
<feature type="domain" description="PurM-like C-terminal" evidence="5">
    <location>
        <begin position="154"/>
        <end position="311"/>
    </location>
</feature>
<feature type="binding site" evidence="2">
    <location>
        <position position="47"/>
    </location>
    <ligand>
        <name>Mg(2+)</name>
        <dbReference type="ChEBI" id="CHEBI:18420"/>
        <label>2</label>
    </ligand>
</feature>
<dbReference type="PANTHER" id="PTHR30270:SF0">
    <property type="entry name" value="THIAMINE-MONOPHOSPHATE KINASE"/>
    <property type="match status" value="1"/>
</dbReference>
<dbReference type="PIRSF" id="PIRSF005303">
    <property type="entry name" value="Thiam_monoph_kin"/>
    <property type="match status" value="1"/>
</dbReference>
<dbReference type="PANTHER" id="PTHR30270">
    <property type="entry name" value="THIAMINE-MONOPHOSPHATE KINASE"/>
    <property type="match status" value="1"/>
</dbReference>
<comment type="pathway">
    <text evidence="2">Cofactor biosynthesis; thiamine diphosphate biosynthesis; thiamine diphosphate from thiamine phosphate: step 1/1.</text>
</comment>
<evidence type="ECO:0000313" key="7">
    <source>
        <dbReference type="Proteomes" id="UP000631034"/>
    </source>
</evidence>
<dbReference type="GO" id="GO:0009229">
    <property type="term" value="P:thiamine diphosphate biosynthetic process"/>
    <property type="evidence" value="ECO:0007669"/>
    <property type="project" value="UniProtKB-UniRule"/>
</dbReference>
<feature type="binding site" evidence="2">
    <location>
        <begin position="122"/>
        <end position="123"/>
    </location>
    <ligand>
        <name>ATP</name>
        <dbReference type="ChEBI" id="CHEBI:30616"/>
    </ligand>
</feature>
<comment type="function">
    <text evidence="2">Catalyzes the ATP-dependent phosphorylation of thiamine-monophosphate (TMP) to form thiamine-pyrophosphate (TPP), the active form of vitamin B1.</text>
</comment>
<proteinExistence type="inferred from homology"/>
<keyword evidence="7" id="KW-1185">Reference proteome</keyword>
<feature type="binding site" evidence="2">
    <location>
        <position position="149"/>
    </location>
    <ligand>
        <name>ATP</name>
        <dbReference type="ChEBI" id="CHEBI:30616"/>
    </ligand>
</feature>
<sequence>MALRPEFELIGSLFRPLAEGAPEALSLADDAALIPARCGQEQVVSVDTVLAGVHFLETDPPGDVARKALRVNLSDMAAMGADPAGFLLAALLSDRLDDGWMEAFHAGLKADMETFGLSLYGGDTVSTPGPFGFSVTILGYVPEGMALRRSGAAPGDDVWLSGTLGDGALGLLACRDDPALAGLAPEHHQWLSERYRCPRPRVSLGRALRGLASAAMDVSDGLFNDAAHMARASGVCVEIDRSALPLSPAARILCQSDARFLETAVTGGDDYELLFCAPETVRDRVLAAGQASGTPVTRIGRVTGPGEGQVSLRDVGGAPFRPRRGGWVHLAGGSGDDGSGGCSPGDAVENAG</sequence>
<dbReference type="InterPro" id="IPR036921">
    <property type="entry name" value="PurM-like_N_sf"/>
</dbReference>
<dbReference type="Pfam" id="PF02769">
    <property type="entry name" value="AIRS_C"/>
    <property type="match status" value="1"/>
</dbReference>
<feature type="binding site" evidence="2">
    <location>
        <position position="327"/>
    </location>
    <ligand>
        <name>substrate</name>
    </ligand>
</feature>
<dbReference type="AlphaFoldDB" id="A0A8J6YL98"/>
<feature type="binding site" evidence="2">
    <location>
        <position position="219"/>
    </location>
    <ligand>
        <name>ATP</name>
        <dbReference type="ChEBI" id="CHEBI:30616"/>
    </ligand>
</feature>
<keyword evidence="2 6" id="KW-0418">Kinase</keyword>
<feature type="binding site" evidence="2">
    <location>
        <position position="30"/>
    </location>
    <ligand>
        <name>Mg(2+)</name>
        <dbReference type="ChEBI" id="CHEBI:18420"/>
        <label>3</label>
    </ligand>
</feature>